<protein>
    <recommendedName>
        <fullName evidence="3">SnoaL-like domain-containing protein</fullName>
    </recommendedName>
</protein>
<dbReference type="SUPFAM" id="SSF54427">
    <property type="entry name" value="NTF2-like"/>
    <property type="match status" value="1"/>
</dbReference>
<evidence type="ECO:0000313" key="1">
    <source>
        <dbReference type="EMBL" id="QVI18907.1"/>
    </source>
</evidence>
<dbReference type="EMBL" id="CP074371">
    <property type="protein sequence ID" value="QVI18907.1"/>
    <property type="molecule type" value="Genomic_DNA"/>
</dbReference>
<dbReference type="Gene3D" id="3.10.450.50">
    <property type="match status" value="1"/>
</dbReference>
<organism evidence="1 2">
    <name type="scientific">Nocardia tengchongensis</name>
    <dbReference type="NCBI Taxonomy" id="2055889"/>
    <lineage>
        <taxon>Bacteria</taxon>
        <taxon>Bacillati</taxon>
        <taxon>Actinomycetota</taxon>
        <taxon>Actinomycetes</taxon>
        <taxon>Mycobacteriales</taxon>
        <taxon>Nocardiaceae</taxon>
        <taxon>Nocardia</taxon>
    </lineage>
</organism>
<keyword evidence="2" id="KW-1185">Reference proteome</keyword>
<reference evidence="1 2" key="1">
    <citation type="submission" date="2021-04" db="EMBL/GenBank/DDBJ databases">
        <title>Nocardia tengchongensis.</title>
        <authorList>
            <person name="Zhuang k."/>
            <person name="Ran Y."/>
            <person name="Li W."/>
        </authorList>
    </citation>
    <scope>NUCLEOTIDE SEQUENCE [LARGE SCALE GENOMIC DNA]</scope>
    <source>
        <strain evidence="1 2">CFH S0057</strain>
    </source>
</reference>
<evidence type="ECO:0000313" key="2">
    <source>
        <dbReference type="Proteomes" id="UP000683310"/>
    </source>
</evidence>
<dbReference type="Proteomes" id="UP000683310">
    <property type="component" value="Chromosome"/>
</dbReference>
<accession>A0ABX8CG17</accession>
<name>A0ABX8CG17_9NOCA</name>
<evidence type="ECO:0008006" key="3">
    <source>
        <dbReference type="Google" id="ProtNLM"/>
    </source>
</evidence>
<proteinExistence type="predicted"/>
<sequence>MLAENPDWVFRPAGPASGLDDIGHLGFQYGPPEKPAVVSGMDIARVEDGRIAELYTLVTEIRPPS</sequence>
<dbReference type="InterPro" id="IPR032710">
    <property type="entry name" value="NTF2-like_dom_sf"/>
</dbReference>
<gene>
    <name evidence="1" type="ORF">KHQ06_20595</name>
</gene>